<reference evidence="1" key="1">
    <citation type="submission" date="2023-07" db="EMBL/GenBank/DDBJ databases">
        <title>Chromosome-level genome assembly of Artemia franciscana.</title>
        <authorList>
            <person name="Jo E."/>
        </authorList>
    </citation>
    <scope>NUCLEOTIDE SEQUENCE</scope>
    <source>
        <tissue evidence="1">Whole body</tissue>
    </source>
</reference>
<evidence type="ECO:0000313" key="1">
    <source>
        <dbReference type="EMBL" id="KAK2707614.1"/>
    </source>
</evidence>
<accession>A0AA88HC24</accession>
<keyword evidence="2" id="KW-1185">Reference proteome</keyword>
<sequence>MSEKVFKTSSTKRWSYVLKSLLRSEESCTELPLTLKELCITQWETRIDALKAVRFQIVEDRRFPWDFYDDPSFQDDIRRVANSFATTLED</sequence>
<protein>
    <submittedName>
        <fullName evidence="1">Uncharacterized protein</fullName>
    </submittedName>
</protein>
<evidence type="ECO:0000313" key="2">
    <source>
        <dbReference type="Proteomes" id="UP001187531"/>
    </source>
</evidence>
<gene>
    <name evidence="1" type="ORF">QYM36_015352</name>
</gene>
<organism evidence="1 2">
    <name type="scientific">Artemia franciscana</name>
    <name type="common">Brine shrimp</name>
    <name type="synonym">Artemia sanfranciscana</name>
    <dbReference type="NCBI Taxonomy" id="6661"/>
    <lineage>
        <taxon>Eukaryota</taxon>
        <taxon>Metazoa</taxon>
        <taxon>Ecdysozoa</taxon>
        <taxon>Arthropoda</taxon>
        <taxon>Crustacea</taxon>
        <taxon>Branchiopoda</taxon>
        <taxon>Anostraca</taxon>
        <taxon>Artemiidae</taxon>
        <taxon>Artemia</taxon>
    </lineage>
</organism>
<name>A0AA88HC24_ARTSF</name>
<dbReference type="EMBL" id="JAVRJZ010000019">
    <property type="protein sequence ID" value="KAK2707614.1"/>
    <property type="molecule type" value="Genomic_DNA"/>
</dbReference>
<proteinExistence type="predicted"/>
<dbReference type="AlphaFoldDB" id="A0AA88HC24"/>
<dbReference type="Proteomes" id="UP001187531">
    <property type="component" value="Unassembled WGS sequence"/>
</dbReference>
<comment type="caution">
    <text evidence="1">The sequence shown here is derived from an EMBL/GenBank/DDBJ whole genome shotgun (WGS) entry which is preliminary data.</text>
</comment>